<evidence type="ECO:0000313" key="2">
    <source>
        <dbReference type="Proteomes" id="UP000248729"/>
    </source>
</evidence>
<organism evidence="1 2">
    <name type="scientific">Vibrio diazotrophicus</name>
    <dbReference type="NCBI Taxonomy" id="685"/>
    <lineage>
        <taxon>Bacteria</taxon>
        <taxon>Pseudomonadati</taxon>
        <taxon>Pseudomonadota</taxon>
        <taxon>Gammaproteobacteria</taxon>
        <taxon>Vibrionales</taxon>
        <taxon>Vibrionaceae</taxon>
        <taxon>Vibrio</taxon>
    </lineage>
</organism>
<gene>
    <name evidence="1" type="ORF">DET48_1354</name>
</gene>
<dbReference type="AlphaFoldDB" id="A0A329ECY3"/>
<proteinExistence type="predicted"/>
<sequence>MIKNQIDKAPIQHLILTASEYALFRLMVNQIN</sequence>
<name>A0A329ECY3_VIBDI</name>
<reference evidence="1 2" key="1">
    <citation type="submission" date="2018-06" db="EMBL/GenBank/DDBJ databases">
        <title>Freshwater and sediment microbial communities from various areas in North America, analyzing microbe dynamics in response to fracking.</title>
        <authorList>
            <person name="Lamendella R."/>
        </authorList>
    </citation>
    <scope>NUCLEOTIDE SEQUENCE [LARGE SCALE GENOMIC DNA]</scope>
    <source>
        <strain evidence="1 2">99A</strain>
    </source>
</reference>
<dbReference type="EMBL" id="QLTR01000035">
    <property type="protein sequence ID" value="RAS57845.1"/>
    <property type="molecule type" value="Genomic_DNA"/>
</dbReference>
<protein>
    <submittedName>
        <fullName evidence="1">Uncharacterized protein</fullName>
    </submittedName>
</protein>
<comment type="caution">
    <text evidence="1">The sequence shown here is derived from an EMBL/GenBank/DDBJ whole genome shotgun (WGS) entry which is preliminary data.</text>
</comment>
<accession>A0A329ECY3</accession>
<evidence type="ECO:0000313" key="1">
    <source>
        <dbReference type="EMBL" id="RAS57845.1"/>
    </source>
</evidence>
<dbReference type="Proteomes" id="UP000248729">
    <property type="component" value="Unassembled WGS sequence"/>
</dbReference>